<dbReference type="SUPFAM" id="SSF51430">
    <property type="entry name" value="NAD(P)-linked oxidoreductase"/>
    <property type="match status" value="1"/>
</dbReference>
<evidence type="ECO:0000259" key="1">
    <source>
        <dbReference type="Pfam" id="PF00248"/>
    </source>
</evidence>
<gene>
    <name evidence="2" type="ORF">JIN87_06435</name>
</gene>
<feature type="domain" description="NADP-dependent oxidoreductase" evidence="1">
    <location>
        <begin position="61"/>
        <end position="221"/>
    </location>
</feature>
<evidence type="ECO:0000313" key="3">
    <source>
        <dbReference type="Proteomes" id="UP000617628"/>
    </source>
</evidence>
<dbReference type="PANTHER" id="PTHR43312:SF1">
    <property type="entry name" value="NADP-DEPENDENT OXIDOREDUCTASE DOMAIN-CONTAINING PROTEIN"/>
    <property type="match status" value="1"/>
</dbReference>
<dbReference type="Proteomes" id="UP000617628">
    <property type="component" value="Unassembled WGS sequence"/>
</dbReference>
<dbReference type="PANTHER" id="PTHR43312">
    <property type="entry name" value="D-THREO-ALDOSE 1-DEHYDROGENASE"/>
    <property type="match status" value="1"/>
</dbReference>
<protein>
    <submittedName>
        <fullName evidence="2">Aldo/keto reductase</fullName>
    </submittedName>
</protein>
<proteinExistence type="predicted"/>
<dbReference type="InterPro" id="IPR053135">
    <property type="entry name" value="AKR2_Oxidoreductase"/>
</dbReference>
<reference evidence="2" key="1">
    <citation type="submission" date="2021-01" db="EMBL/GenBank/DDBJ databases">
        <title>Modified the classification status of verrucomicrobia.</title>
        <authorList>
            <person name="Feng X."/>
        </authorList>
    </citation>
    <scope>NUCLEOTIDE SEQUENCE</scope>
    <source>
        <strain evidence="2">KCTC 13126</strain>
    </source>
</reference>
<organism evidence="2 3">
    <name type="scientific">Pelagicoccus mobilis</name>
    <dbReference type="NCBI Taxonomy" id="415221"/>
    <lineage>
        <taxon>Bacteria</taxon>
        <taxon>Pseudomonadati</taxon>
        <taxon>Verrucomicrobiota</taxon>
        <taxon>Opitutia</taxon>
        <taxon>Puniceicoccales</taxon>
        <taxon>Pelagicoccaceae</taxon>
        <taxon>Pelagicoccus</taxon>
    </lineage>
</organism>
<comment type="caution">
    <text evidence="2">The sequence shown here is derived from an EMBL/GenBank/DDBJ whole genome shotgun (WGS) entry which is preliminary data.</text>
</comment>
<dbReference type="RefSeq" id="WP_200354717.1">
    <property type="nucleotide sequence ID" value="NZ_JAENIL010000009.1"/>
</dbReference>
<sequence>MYRRKFVKAVGSGLALGTVASRLSFAKASPSSSHIAIGTQAKPTLALDGLMIAHGDRCKTAGLLQAAYDHGIRYIDTSMTHIAGRSERRIGRFLENRKRDQFFVQSRLKVRRKEVATSELELSLARLRTDYLDAFLLDTEVRNKIDDQFEIPDENTFEALIEAKEAGKIRKIGLRGFEESEQLDRLLKLYGEHVEIVMIPFGMGDDTKLMRQAQRYGFDLIAEGDRKLQQQIFTDKAGVDQLPKGLSSWVVSFTDPKTFKDIIGRFDELAGGAA</sequence>
<accession>A0A934VQ42</accession>
<keyword evidence="3" id="KW-1185">Reference proteome</keyword>
<dbReference type="InterPro" id="IPR036812">
    <property type="entry name" value="NAD(P)_OxRdtase_dom_sf"/>
</dbReference>
<dbReference type="InterPro" id="IPR023210">
    <property type="entry name" value="NADP_OxRdtase_dom"/>
</dbReference>
<dbReference type="Pfam" id="PF00248">
    <property type="entry name" value="Aldo_ket_red"/>
    <property type="match status" value="1"/>
</dbReference>
<dbReference type="AlphaFoldDB" id="A0A934VQ42"/>
<dbReference type="Gene3D" id="3.20.20.100">
    <property type="entry name" value="NADP-dependent oxidoreductase domain"/>
    <property type="match status" value="1"/>
</dbReference>
<evidence type="ECO:0000313" key="2">
    <source>
        <dbReference type="EMBL" id="MBK1876500.1"/>
    </source>
</evidence>
<name>A0A934VQ42_9BACT</name>
<dbReference type="EMBL" id="JAENIL010000009">
    <property type="protein sequence ID" value="MBK1876500.1"/>
    <property type="molecule type" value="Genomic_DNA"/>
</dbReference>